<organism evidence="1 2">
    <name type="scientific">Chromobacterium rhizoryzae</name>
    <dbReference type="NCBI Taxonomy" id="1778675"/>
    <lineage>
        <taxon>Bacteria</taxon>
        <taxon>Pseudomonadati</taxon>
        <taxon>Pseudomonadota</taxon>
        <taxon>Betaproteobacteria</taxon>
        <taxon>Neisseriales</taxon>
        <taxon>Chromobacteriaceae</taxon>
        <taxon>Chromobacterium</taxon>
    </lineage>
</organism>
<dbReference type="Proteomes" id="UP000259465">
    <property type="component" value="Chromosome"/>
</dbReference>
<accession>A0AAD0RUS5</accession>
<evidence type="ECO:0000313" key="2">
    <source>
        <dbReference type="Proteomes" id="UP000259465"/>
    </source>
</evidence>
<dbReference type="AlphaFoldDB" id="A0AAD0RUS5"/>
<dbReference type="EMBL" id="CP031968">
    <property type="protein sequence ID" value="AXT48861.1"/>
    <property type="molecule type" value="Genomic_DNA"/>
</dbReference>
<keyword evidence="2" id="KW-1185">Reference proteome</keyword>
<protein>
    <submittedName>
        <fullName evidence="1">Uncharacterized protein</fullName>
    </submittedName>
</protein>
<evidence type="ECO:0000313" key="1">
    <source>
        <dbReference type="EMBL" id="AXT48861.1"/>
    </source>
</evidence>
<sequence length="103" mass="11623">MHNVPSSNCEKSSCVCCGSSNNQSYNPLLRLETGETDVEEYVHLFCAQRDSRFGFCWCCGRGAVYFVEDLNEASECANHEGESVPDYPDEDLDSYIEYVRKGD</sequence>
<reference evidence="1 2" key="1">
    <citation type="submission" date="2018-08" db="EMBL/GenBank/DDBJ databases">
        <title>Complete genome sequence of JP2-74.</title>
        <authorList>
            <person name="Wu L."/>
        </authorList>
    </citation>
    <scope>NUCLEOTIDE SEQUENCE [LARGE SCALE GENOMIC DNA]</scope>
    <source>
        <strain evidence="1 2">JP2-74</strain>
    </source>
</reference>
<proteinExistence type="predicted"/>
<name>A0AAD0RUS5_9NEIS</name>
<gene>
    <name evidence="1" type="ORF">D1345_23025</name>
</gene>
<dbReference type="KEGG" id="crz:D1345_23025"/>